<accession>A0ABQ5LWH5</accession>
<sequence>MKGAYTRHLLARPLAVEACEIAPDCYSCMRRALARADLSGPVWLDLPGLGTMKLALLPDALVVADRALGHLPMAAWTEIRALPDRGLHEPVPCQLALYHSRGARLIGAMRAAMERELNRHLAEICPVPDAGKVLAFPKHG</sequence>
<evidence type="ECO:0000313" key="2">
    <source>
        <dbReference type="Proteomes" id="UP001144205"/>
    </source>
</evidence>
<dbReference type="EMBL" id="BROH01000011">
    <property type="protein sequence ID" value="GKY89330.1"/>
    <property type="molecule type" value="Genomic_DNA"/>
</dbReference>
<comment type="caution">
    <text evidence="1">The sequence shown here is derived from an EMBL/GenBank/DDBJ whole genome shotgun (WGS) entry which is preliminary data.</text>
</comment>
<evidence type="ECO:0008006" key="3">
    <source>
        <dbReference type="Google" id="ProtNLM"/>
    </source>
</evidence>
<gene>
    <name evidence="1" type="ORF">STA1M1_31990</name>
</gene>
<name>A0ABQ5LWH5_9RHOB</name>
<evidence type="ECO:0000313" key="1">
    <source>
        <dbReference type="EMBL" id="GKY89330.1"/>
    </source>
</evidence>
<protein>
    <recommendedName>
        <fullName evidence="3">LysR substrate-binding domain-containing protein</fullName>
    </recommendedName>
</protein>
<proteinExistence type="predicted"/>
<organism evidence="1 2">
    <name type="scientific">Sinisalibacter aestuarii</name>
    <dbReference type="NCBI Taxonomy" id="2949426"/>
    <lineage>
        <taxon>Bacteria</taxon>
        <taxon>Pseudomonadati</taxon>
        <taxon>Pseudomonadota</taxon>
        <taxon>Alphaproteobacteria</taxon>
        <taxon>Rhodobacterales</taxon>
        <taxon>Roseobacteraceae</taxon>
        <taxon>Sinisalibacter</taxon>
    </lineage>
</organism>
<dbReference type="Proteomes" id="UP001144205">
    <property type="component" value="Unassembled WGS sequence"/>
</dbReference>
<dbReference type="RefSeq" id="WP_281843359.1">
    <property type="nucleotide sequence ID" value="NZ_BROH01000011.1"/>
</dbReference>
<reference evidence="1" key="1">
    <citation type="journal article" date="2023" name="Int. J. Syst. Evol. Microbiol.">
        <title>Sinisalibacter aestuarii sp. nov., isolated from estuarine sediment of the Arakawa River.</title>
        <authorList>
            <person name="Arafat S.T."/>
            <person name="Hirano S."/>
            <person name="Sato A."/>
            <person name="Takeuchi K."/>
            <person name="Yasuda T."/>
            <person name="Terahara T."/>
            <person name="Hamada M."/>
            <person name="Kobayashi T."/>
        </authorList>
    </citation>
    <scope>NUCLEOTIDE SEQUENCE</scope>
    <source>
        <strain evidence="1">B-399</strain>
    </source>
</reference>
<keyword evidence="2" id="KW-1185">Reference proteome</keyword>